<gene>
    <name evidence="1" type="ORF">G2W53_006709</name>
</gene>
<name>A0A834X5P0_9FABA</name>
<proteinExistence type="predicted"/>
<keyword evidence="2" id="KW-1185">Reference proteome</keyword>
<evidence type="ECO:0000313" key="1">
    <source>
        <dbReference type="EMBL" id="KAF7838227.1"/>
    </source>
</evidence>
<reference evidence="1" key="1">
    <citation type="submission" date="2020-09" db="EMBL/GenBank/DDBJ databases">
        <title>Genome-Enabled Discovery of Anthraquinone Biosynthesis in Senna tora.</title>
        <authorList>
            <person name="Kang S.-H."/>
            <person name="Pandey R.P."/>
            <person name="Lee C.-M."/>
            <person name="Sim J.-S."/>
            <person name="Jeong J.-T."/>
            <person name="Choi B.-S."/>
            <person name="Jung M."/>
            <person name="Ginzburg D."/>
            <person name="Zhao K."/>
            <person name="Won S.Y."/>
            <person name="Oh T.-J."/>
            <person name="Yu Y."/>
            <person name="Kim N.-H."/>
            <person name="Lee O.R."/>
            <person name="Lee T.-H."/>
            <person name="Bashyal P."/>
            <person name="Kim T.-S."/>
            <person name="Lee W.-H."/>
            <person name="Kawkins C."/>
            <person name="Kim C.-K."/>
            <person name="Kim J.S."/>
            <person name="Ahn B.O."/>
            <person name="Rhee S.Y."/>
            <person name="Sohng J.K."/>
        </authorList>
    </citation>
    <scope>NUCLEOTIDE SEQUENCE</scope>
    <source>
        <tissue evidence="1">Leaf</tissue>
    </source>
</reference>
<dbReference type="EMBL" id="JAAIUW010000003">
    <property type="protein sequence ID" value="KAF7838227.1"/>
    <property type="molecule type" value="Genomic_DNA"/>
</dbReference>
<comment type="caution">
    <text evidence="1">The sequence shown here is derived from an EMBL/GenBank/DDBJ whole genome shotgun (WGS) entry which is preliminary data.</text>
</comment>
<protein>
    <submittedName>
        <fullName evidence="1">Autophagy-related protein 16</fullName>
    </submittedName>
</protein>
<organism evidence="1 2">
    <name type="scientific">Senna tora</name>
    <dbReference type="NCBI Taxonomy" id="362788"/>
    <lineage>
        <taxon>Eukaryota</taxon>
        <taxon>Viridiplantae</taxon>
        <taxon>Streptophyta</taxon>
        <taxon>Embryophyta</taxon>
        <taxon>Tracheophyta</taxon>
        <taxon>Spermatophyta</taxon>
        <taxon>Magnoliopsida</taxon>
        <taxon>eudicotyledons</taxon>
        <taxon>Gunneridae</taxon>
        <taxon>Pentapetalae</taxon>
        <taxon>rosids</taxon>
        <taxon>fabids</taxon>
        <taxon>Fabales</taxon>
        <taxon>Fabaceae</taxon>
        <taxon>Caesalpinioideae</taxon>
        <taxon>Cassia clade</taxon>
        <taxon>Senna</taxon>
    </lineage>
</organism>
<evidence type="ECO:0000313" key="2">
    <source>
        <dbReference type="Proteomes" id="UP000634136"/>
    </source>
</evidence>
<dbReference type="Proteomes" id="UP000634136">
    <property type="component" value="Unassembled WGS sequence"/>
</dbReference>
<accession>A0A834X5P0</accession>
<dbReference type="AlphaFoldDB" id="A0A834X5P0"/>
<sequence>MGEPVTNTRRSSQLSFNACALAASRFKKDGQRACCGSIEESRASKALLQEKESAITDMQKELTEVSDAISAVDISYLTTEHYTKIAVTFDFVL</sequence>